<evidence type="ECO:0000256" key="3">
    <source>
        <dbReference type="ARBA" id="ARBA00023002"/>
    </source>
</evidence>
<dbReference type="EMBL" id="FNPI01000001">
    <property type="protein sequence ID" value="SDX99125.1"/>
    <property type="molecule type" value="Genomic_DNA"/>
</dbReference>
<dbReference type="Pfam" id="PF08240">
    <property type="entry name" value="ADH_N"/>
    <property type="match status" value="1"/>
</dbReference>
<dbReference type="SUPFAM" id="SSF51735">
    <property type="entry name" value="NAD(P)-binding Rossmann-fold domains"/>
    <property type="match status" value="1"/>
</dbReference>
<evidence type="ECO:0000313" key="5">
    <source>
        <dbReference type="EMBL" id="SDX99125.1"/>
    </source>
</evidence>
<dbReference type="AlphaFoldDB" id="A0A1H3G7U7"/>
<evidence type="ECO:0000256" key="1">
    <source>
        <dbReference type="ARBA" id="ARBA00022723"/>
    </source>
</evidence>
<evidence type="ECO:0000256" key="2">
    <source>
        <dbReference type="ARBA" id="ARBA00022833"/>
    </source>
</evidence>
<dbReference type="InterPro" id="IPR020843">
    <property type="entry name" value="ER"/>
</dbReference>
<dbReference type="PANTHER" id="PTHR43401:SF2">
    <property type="entry name" value="L-THREONINE 3-DEHYDROGENASE"/>
    <property type="match status" value="1"/>
</dbReference>
<protein>
    <submittedName>
        <fullName evidence="5">2-desacetyl-2-hydroxyethyl bacteriochlorophyllide A dehydrogenase</fullName>
    </submittedName>
</protein>
<name>A0A1H3G7U7_9BACI</name>
<dbReference type="InterPro" id="IPR013154">
    <property type="entry name" value="ADH-like_N"/>
</dbReference>
<proteinExistence type="predicted"/>
<dbReference type="Gene3D" id="3.40.50.720">
    <property type="entry name" value="NAD(P)-binding Rossmann-like Domain"/>
    <property type="match status" value="1"/>
</dbReference>
<dbReference type="Pfam" id="PF00107">
    <property type="entry name" value="ADH_zinc_N"/>
    <property type="match status" value="1"/>
</dbReference>
<dbReference type="SMART" id="SM00829">
    <property type="entry name" value="PKS_ER"/>
    <property type="match status" value="1"/>
</dbReference>
<reference evidence="6" key="1">
    <citation type="submission" date="2016-10" db="EMBL/GenBank/DDBJ databases">
        <authorList>
            <person name="Varghese N."/>
            <person name="Submissions S."/>
        </authorList>
    </citation>
    <scope>NUCLEOTIDE SEQUENCE [LARGE SCALE GENOMIC DNA]</scope>
    <source>
        <strain evidence="6">SP</strain>
    </source>
</reference>
<dbReference type="PANTHER" id="PTHR43401">
    <property type="entry name" value="L-THREONINE 3-DEHYDROGENASE"/>
    <property type="match status" value="1"/>
</dbReference>
<dbReference type="InterPro" id="IPR013149">
    <property type="entry name" value="ADH-like_C"/>
</dbReference>
<sequence length="336" mass="36372">MKAGIYQGTRQLEVAEVAVPSIAMDEALIKMSYAGICGTDMMIYSGLHPRASAPLIMGHEFSGVIEKINTTETLTVGDRVAVNPLTSCGKCVPCKTGLHHICDNLRYLGIDLDGGFARYVKVPVGNLYKLPDSISDMNASLIEPLAVAIHTVRRSKLKVADTAVILGAGPIGLLIGLIAKRAGAAKVMISDVSRFRLKIAEAYELEPVDATKEDIVKVVKESTNGVGADVVFEVAGNQMTANQMIEAIRTQGEIVVVSVYKKSPEINLAKMHFRELSLTTTRCFTSEDFQKALSMLSQGEIDLSGLVSHKLPLDQFEEGFKLMVASTDSMKILFYS</sequence>
<dbReference type="Gene3D" id="3.90.180.10">
    <property type="entry name" value="Medium-chain alcohol dehydrogenases, catalytic domain"/>
    <property type="match status" value="1"/>
</dbReference>
<dbReference type="InterPro" id="IPR050129">
    <property type="entry name" value="Zn_alcohol_dh"/>
</dbReference>
<accession>A0A1H3G7U7</accession>
<organism evidence="5 6">
    <name type="scientific">Evansella caseinilytica</name>
    <dbReference type="NCBI Taxonomy" id="1503961"/>
    <lineage>
        <taxon>Bacteria</taxon>
        <taxon>Bacillati</taxon>
        <taxon>Bacillota</taxon>
        <taxon>Bacilli</taxon>
        <taxon>Bacillales</taxon>
        <taxon>Bacillaceae</taxon>
        <taxon>Evansella</taxon>
    </lineage>
</organism>
<dbReference type="InterPro" id="IPR011032">
    <property type="entry name" value="GroES-like_sf"/>
</dbReference>
<evidence type="ECO:0000313" key="6">
    <source>
        <dbReference type="Proteomes" id="UP000198935"/>
    </source>
</evidence>
<dbReference type="GO" id="GO:0046872">
    <property type="term" value="F:metal ion binding"/>
    <property type="evidence" value="ECO:0007669"/>
    <property type="project" value="UniProtKB-KW"/>
</dbReference>
<dbReference type="InterPro" id="IPR036291">
    <property type="entry name" value="NAD(P)-bd_dom_sf"/>
</dbReference>
<keyword evidence="6" id="KW-1185">Reference proteome</keyword>
<dbReference type="STRING" id="1503961.SAMN05421736_10191"/>
<dbReference type="SUPFAM" id="SSF50129">
    <property type="entry name" value="GroES-like"/>
    <property type="match status" value="1"/>
</dbReference>
<gene>
    <name evidence="5" type="ORF">SAMN05421736_10191</name>
</gene>
<keyword evidence="1" id="KW-0479">Metal-binding</keyword>
<dbReference type="GO" id="GO:0016491">
    <property type="term" value="F:oxidoreductase activity"/>
    <property type="evidence" value="ECO:0007669"/>
    <property type="project" value="UniProtKB-KW"/>
</dbReference>
<keyword evidence="3" id="KW-0560">Oxidoreductase</keyword>
<keyword evidence="2" id="KW-0862">Zinc</keyword>
<dbReference type="OrthoDB" id="9770238at2"/>
<evidence type="ECO:0000259" key="4">
    <source>
        <dbReference type="SMART" id="SM00829"/>
    </source>
</evidence>
<dbReference type="Proteomes" id="UP000198935">
    <property type="component" value="Unassembled WGS sequence"/>
</dbReference>
<feature type="domain" description="Enoyl reductase (ER)" evidence="4">
    <location>
        <begin position="8"/>
        <end position="334"/>
    </location>
</feature>